<dbReference type="NCBIfam" id="TIGR00231">
    <property type="entry name" value="small_GTP"/>
    <property type="match status" value="1"/>
</dbReference>
<dbReference type="SUPFAM" id="SSF52540">
    <property type="entry name" value="P-loop containing nucleoside triphosphate hydrolases"/>
    <property type="match status" value="1"/>
</dbReference>
<keyword evidence="6" id="KW-0449">Lipoprotein</keyword>
<dbReference type="GO" id="GO:0020002">
    <property type="term" value="C:host cell plasma membrane"/>
    <property type="evidence" value="ECO:0007669"/>
    <property type="project" value="UniProtKB-SubCell"/>
</dbReference>
<comment type="subcellular location">
    <subcellularLocation>
        <location evidence="2">Endomembrane system</location>
    </subcellularLocation>
    <subcellularLocation>
        <location evidence="1">Host cell membrane</location>
        <topology evidence="1">Lipid-anchor</topology>
        <orientation evidence="1">Cytoplasmic side</orientation>
    </subcellularLocation>
</comment>
<dbReference type="CDD" id="cd00154">
    <property type="entry name" value="Rab"/>
    <property type="match status" value="1"/>
</dbReference>
<dbReference type="PANTHER" id="PTHR47980">
    <property type="entry name" value="LD44762P"/>
    <property type="match status" value="1"/>
</dbReference>
<protein>
    <submittedName>
        <fullName evidence="7">Ras family GTPase</fullName>
    </submittedName>
</protein>
<dbReference type="InterPro" id="IPR050305">
    <property type="entry name" value="Small_GTPase_Rab"/>
</dbReference>
<dbReference type="PROSITE" id="PS51420">
    <property type="entry name" value="RHO"/>
    <property type="match status" value="1"/>
</dbReference>
<keyword evidence="3" id="KW-0547">Nucleotide-binding</keyword>
<dbReference type="PROSITE" id="PS51419">
    <property type="entry name" value="RAB"/>
    <property type="match status" value="1"/>
</dbReference>
<evidence type="ECO:0000256" key="2">
    <source>
        <dbReference type="ARBA" id="ARBA00004308"/>
    </source>
</evidence>
<evidence type="ECO:0000313" key="7">
    <source>
        <dbReference type="EMBL" id="ARF10721.1"/>
    </source>
</evidence>
<dbReference type="EMBL" id="KY684104">
    <property type="protein sequence ID" value="ARF10721.1"/>
    <property type="molecule type" value="Genomic_DNA"/>
</dbReference>
<evidence type="ECO:0000256" key="1">
    <source>
        <dbReference type="ARBA" id="ARBA00004112"/>
    </source>
</evidence>
<evidence type="ECO:0000256" key="6">
    <source>
        <dbReference type="ARBA" id="ARBA00023288"/>
    </source>
</evidence>
<gene>
    <name evidence="7" type="ORF">Hokovirus_2_248</name>
</gene>
<name>A0A1V0SGB5_9VIRU</name>
<dbReference type="GO" id="GO:0005525">
    <property type="term" value="F:GTP binding"/>
    <property type="evidence" value="ECO:0007669"/>
    <property type="project" value="UniProtKB-KW"/>
</dbReference>
<dbReference type="Pfam" id="PF00071">
    <property type="entry name" value="Ras"/>
    <property type="match status" value="1"/>
</dbReference>
<proteinExistence type="predicted"/>
<dbReference type="SMART" id="SM00174">
    <property type="entry name" value="RHO"/>
    <property type="match status" value="1"/>
</dbReference>
<dbReference type="InterPro" id="IPR027417">
    <property type="entry name" value="P-loop_NTPase"/>
</dbReference>
<dbReference type="SMART" id="SM00176">
    <property type="entry name" value="RAN"/>
    <property type="match status" value="1"/>
</dbReference>
<accession>A0A1V0SGB5</accession>
<evidence type="ECO:0000256" key="4">
    <source>
        <dbReference type="ARBA" id="ARBA00023134"/>
    </source>
</evidence>
<dbReference type="FunFam" id="3.40.50.300:FF:000586">
    <property type="entry name" value="Rab family GTPase"/>
    <property type="match status" value="1"/>
</dbReference>
<keyword evidence="5" id="KW-0472">Membrane</keyword>
<dbReference type="SMART" id="SM00177">
    <property type="entry name" value="ARF"/>
    <property type="match status" value="1"/>
</dbReference>
<keyword evidence="4" id="KW-0342">GTP-binding</keyword>
<dbReference type="Gene3D" id="3.40.50.300">
    <property type="entry name" value="P-loop containing nucleotide triphosphate hydrolases"/>
    <property type="match status" value="1"/>
</dbReference>
<dbReference type="PROSITE" id="PS51421">
    <property type="entry name" value="RAS"/>
    <property type="match status" value="1"/>
</dbReference>
<evidence type="ECO:0000256" key="3">
    <source>
        <dbReference type="ARBA" id="ARBA00022741"/>
    </source>
</evidence>
<dbReference type="SMART" id="SM00173">
    <property type="entry name" value="RAS"/>
    <property type="match status" value="1"/>
</dbReference>
<dbReference type="SMART" id="SM00175">
    <property type="entry name" value="RAB"/>
    <property type="match status" value="1"/>
</dbReference>
<dbReference type="PRINTS" id="PR00449">
    <property type="entry name" value="RASTRNSFRMNG"/>
</dbReference>
<organism evidence="7">
    <name type="scientific">Hokovirus HKV1</name>
    <dbReference type="NCBI Taxonomy" id="1977638"/>
    <lineage>
        <taxon>Viruses</taxon>
        <taxon>Varidnaviria</taxon>
        <taxon>Bamfordvirae</taxon>
        <taxon>Nucleocytoviricota</taxon>
        <taxon>Megaviricetes</taxon>
        <taxon>Imitervirales</taxon>
        <taxon>Mimiviridae</taxon>
        <taxon>Klosneuvirinae</taxon>
        <taxon>Hokovirus</taxon>
    </lineage>
</organism>
<sequence>MDIKIVEPNIKLLLLGDSAAGKTCILQKYVDDTFNVSFITTIGIDFRTKYVTNNGNKKKIVIWDTAGQERFRNITRAYYRGAMGMLLVFDITNRPSFENISRWIREIKTNTSTDLEIILVGNKYDLSEDRQVSTEEGLEAAKNLNIEYIETSAKTGFNIEKAFEILVNKICLKIEQQQQEQINLPCYIDTVKPTKSDNCGCKQ</sequence>
<dbReference type="InterPro" id="IPR001806">
    <property type="entry name" value="Small_GTPase"/>
</dbReference>
<evidence type="ECO:0000256" key="5">
    <source>
        <dbReference type="ARBA" id="ARBA00023136"/>
    </source>
</evidence>
<dbReference type="GO" id="GO:0003924">
    <property type="term" value="F:GTPase activity"/>
    <property type="evidence" value="ECO:0007669"/>
    <property type="project" value="InterPro"/>
</dbReference>
<dbReference type="InterPro" id="IPR005225">
    <property type="entry name" value="Small_GTP-bd"/>
</dbReference>
<reference evidence="7" key="1">
    <citation type="journal article" date="2017" name="Science">
        <title>Giant viruses with an expanded complement of translation system components.</title>
        <authorList>
            <person name="Schulz F."/>
            <person name="Yutin N."/>
            <person name="Ivanova N.N."/>
            <person name="Ortega D.R."/>
            <person name="Lee T.K."/>
            <person name="Vierheilig J."/>
            <person name="Daims H."/>
            <person name="Horn M."/>
            <person name="Wagner M."/>
            <person name="Jensen G.J."/>
            <person name="Kyrpides N.C."/>
            <person name="Koonin E.V."/>
            <person name="Woyke T."/>
        </authorList>
    </citation>
    <scope>NUCLEOTIDE SEQUENCE</scope>
    <source>
        <strain evidence="7">HKV1</strain>
    </source>
</reference>